<organism evidence="2 3">
    <name type="scientific">Cymbomonas tetramitiformis</name>
    <dbReference type="NCBI Taxonomy" id="36881"/>
    <lineage>
        <taxon>Eukaryota</taxon>
        <taxon>Viridiplantae</taxon>
        <taxon>Chlorophyta</taxon>
        <taxon>Pyramimonadophyceae</taxon>
        <taxon>Pyramimonadales</taxon>
        <taxon>Pyramimonadaceae</taxon>
        <taxon>Cymbomonas</taxon>
    </lineage>
</organism>
<comment type="caution">
    <text evidence="2">The sequence shown here is derived from an EMBL/GenBank/DDBJ whole genome shotgun (WGS) entry which is preliminary data.</text>
</comment>
<feature type="region of interest" description="Disordered" evidence="1">
    <location>
        <begin position="43"/>
        <end position="72"/>
    </location>
</feature>
<feature type="compositionally biased region" description="Polar residues" evidence="1">
    <location>
        <begin position="114"/>
        <end position="124"/>
    </location>
</feature>
<feature type="region of interest" description="Disordered" evidence="1">
    <location>
        <begin position="92"/>
        <end position="124"/>
    </location>
</feature>
<proteinExistence type="predicted"/>
<dbReference type="AlphaFoldDB" id="A0AAE0FR26"/>
<accession>A0AAE0FR26</accession>
<feature type="non-terminal residue" evidence="2">
    <location>
        <position position="1"/>
    </location>
</feature>
<dbReference type="Proteomes" id="UP001190700">
    <property type="component" value="Unassembled WGS sequence"/>
</dbReference>
<dbReference type="EMBL" id="LGRX02014633">
    <property type="protein sequence ID" value="KAK3264310.1"/>
    <property type="molecule type" value="Genomic_DNA"/>
</dbReference>
<evidence type="ECO:0000313" key="3">
    <source>
        <dbReference type="Proteomes" id="UP001190700"/>
    </source>
</evidence>
<sequence length="124" mass="13986">AEKELRRDHIQHTRRNFERLQTTVRTDKQAMEALEASVRNMENGSRSFFGSTPLSPRDAPVAAAGKESGDPGYNVMINSLWNAMGFEEKVTDAPTNRTRGLRGTDADTRWYRNVTKSPSSKENN</sequence>
<reference evidence="2 3" key="1">
    <citation type="journal article" date="2015" name="Genome Biol. Evol.">
        <title>Comparative Genomics of a Bacterivorous Green Alga Reveals Evolutionary Causalities and Consequences of Phago-Mixotrophic Mode of Nutrition.</title>
        <authorList>
            <person name="Burns J.A."/>
            <person name="Paasch A."/>
            <person name="Narechania A."/>
            <person name="Kim E."/>
        </authorList>
    </citation>
    <scope>NUCLEOTIDE SEQUENCE [LARGE SCALE GENOMIC DNA]</scope>
    <source>
        <strain evidence="2 3">PLY_AMNH</strain>
    </source>
</reference>
<feature type="compositionally biased region" description="Polar residues" evidence="1">
    <location>
        <begin position="43"/>
        <end position="54"/>
    </location>
</feature>
<protein>
    <submittedName>
        <fullName evidence="2">Uncharacterized protein</fullName>
    </submittedName>
</protein>
<evidence type="ECO:0000256" key="1">
    <source>
        <dbReference type="SAM" id="MobiDB-lite"/>
    </source>
</evidence>
<name>A0AAE0FR26_9CHLO</name>
<gene>
    <name evidence="2" type="ORF">CYMTET_26941</name>
</gene>
<evidence type="ECO:0000313" key="2">
    <source>
        <dbReference type="EMBL" id="KAK3264310.1"/>
    </source>
</evidence>
<keyword evidence="3" id="KW-1185">Reference proteome</keyword>